<keyword evidence="5" id="KW-0472">Membrane</keyword>
<organism evidence="8 9">
    <name type="scientific">Canna indica</name>
    <name type="common">Indian-shot</name>
    <dbReference type="NCBI Taxonomy" id="4628"/>
    <lineage>
        <taxon>Eukaryota</taxon>
        <taxon>Viridiplantae</taxon>
        <taxon>Streptophyta</taxon>
        <taxon>Embryophyta</taxon>
        <taxon>Tracheophyta</taxon>
        <taxon>Spermatophyta</taxon>
        <taxon>Magnoliopsida</taxon>
        <taxon>Liliopsida</taxon>
        <taxon>Zingiberales</taxon>
        <taxon>Cannaceae</taxon>
        <taxon>Canna</taxon>
    </lineage>
</organism>
<comment type="similarity">
    <text evidence="2">Belongs to the BIG GRAIN 1 (BG1) plant protein family.</text>
</comment>
<feature type="region of interest" description="Disordered" evidence="7">
    <location>
        <begin position="41"/>
        <end position="168"/>
    </location>
</feature>
<dbReference type="EMBL" id="CP136890">
    <property type="protein sequence ID" value="WOK93214.1"/>
    <property type="molecule type" value="Genomic_DNA"/>
</dbReference>
<accession>A0AAQ3JNA2</accession>
<feature type="compositionally biased region" description="Low complexity" evidence="7">
    <location>
        <begin position="41"/>
        <end position="60"/>
    </location>
</feature>
<dbReference type="PANTHER" id="PTHR33541:SF28">
    <property type="entry name" value="PROTEIN BIG GRAIN 1-LIKE A"/>
    <property type="match status" value="1"/>
</dbReference>
<comment type="subcellular location">
    <subcellularLocation>
        <location evidence="1">Cell membrane</location>
    </subcellularLocation>
</comment>
<gene>
    <name evidence="8" type="ORF">Cni_G01909</name>
</gene>
<evidence type="ECO:0000256" key="5">
    <source>
        <dbReference type="ARBA" id="ARBA00023136"/>
    </source>
</evidence>
<proteinExistence type="inferred from homology"/>
<evidence type="ECO:0000313" key="9">
    <source>
        <dbReference type="Proteomes" id="UP001327560"/>
    </source>
</evidence>
<reference evidence="8 9" key="1">
    <citation type="submission" date="2023-10" db="EMBL/GenBank/DDBJ databases">
        <title>Chromosome-scale genome assembly provides insights into flower coloration mechanisms of Canna indica.</title>
        <authorList>
            <person name="Li C."/>
        </authorList>
    </citation>
    <scope>NUCLEOTIDE SEQUENCE [LARGE SCALE GENOMIC DNA]</scope>
    <source>
        <tissue evidence="8">Flower</tissue>
    </source>
</reference>
<protein>
    <submittedName>
        <fullName evidence="8">Protein BIG GRAIN 1-like</fullName>
    </submittedName>
</protein>
<evidence type="ECO:0000256" key="6">
    <source>
        <dbReference type="ARBA" id="ARBA00023294"/>
    </source>
</evidence>
<feature type="region of interest" description="Disordered" evidence="7">
    <location>
        <begin position="260"/>
        <end position="313"/>
    </location>
</feature>
<keyword evidence="6" id="KW-0927">Auxin signaling pathway</keyword>
<dbReference type="GO" id="GO:0005886">
    <property type="term" value="C:plasma membrane"/>
    <property type="evidence" value="ECO:0007669"/>
    <property type="project" value="UniProtKB-SubCell"/>
</dbReference>
<evidence type="ECO:0000313" key="8">
    <source>
        <dbReference type="EMBL" id="WOK93214.1"/>
    </source>
</evidence>
<dbReference type="InterPro" id="IPR039621">
    <property type="entry name" value="BG1-like"/>
</dbReference>
<feature type="compositionally biased region" description="Low complexity" evidence="7">
    <location>
        <begin position="76"/>
        <end position="102"/>
    </location>
</feature>
<keyword evidence="4" id="KW-1003">Cell membrane</keyword>
<dbReference type="AlphaFoldDB" id="A0AAQ3JNA2"/>
<evidence type="ECO:0000256" key="1">
    <source>
        <dbReference type="ARBA" id="ARBA00004236"/>
    </source>
</evidence>
<keyword evidence="3" id="KW-0813">Transport</keyword>
<feature type="region of interest" description="Disordered" evidence="7">
    <location>
        <begin position="180"/>
        <end position="229"/>
    </location>
</feature>
<feature type="compositionally biased region" description="Low complexity" evidence="7">
    <location>
        <begin position="111"/>
        <end position="120"/>
    </location>
</feature>
<evidence type="ECO:0000256" key="7">
    <source>
        <dbReference type="SAM" id="MobiDB-lite"/>
    </source>
</evidence>
<feature type="compositionally biased region" description="Low complexity" evidence="7">
    <location>
        <begin position="199"/>
        <end position="211"/>
    </location>
</feature>
<dbReference type="PANTHER" id="PTHR33541">
    <property type="entry name" value="PROTEIN BIG GRAIN 1-LIKE A-RELATED"/>
    <property type="match status" value="1"/>
</dbReference>
<feature type="compositionally biased region" description="Acidic residues" evidence="7">
    <location>
        <begin position="296"/>
        <end position="306"/>
    </location>
</feature>
<feature type="compositionally biased region" description="Basic and acidic residues" evidence="7">
    <location>
        <begin position="276"/>
        <end position="295"/>
    </location>
</feature>
<evidence type="ECO:0000256" key="2">
    <source>
        <dbReference type="ARBA" id="ARBA00010067"/>
    </source>
</evidence>
<evidence type="ECO:0000256" key="4">
    <source>
        <dbReference type="ARBA" id="ARBA00022475"/>
    </source>
</evidence>
<dbReference type="Proteomes" id="UP001327560">
    <property type="component" value="Chromosome 1"/>
</dbReference>
<keyword evidence="9" id="KW-1185">Reference proteome</keyword>
<name>A0AAQ3JNA2_9LILI</name>
<evidence type="ECO:0000256" key="3">
    <source>
        <dbReference type="ARBA" id="ARBA00022448"/>
    </source>
</evidence>
<sequence>MEKWGKERPRRGHEYPSFSSTLLDAIYRSIDESDAVGVAKPSPIAAAPRQPAPAYHSAAAAKERVVTRPRGLPPISTSSSSDNSSYGGFSSSSEPESAANHSARMRPIRTVSVAPARSVSHPPPSPPLSQRRVPSSPAAHNREKTKSSSIRSKLRDLGRSKPASPGARLAGLLNSLFATAAGKPRRPKSSPAPTTVDDSACSTASSYSRSCFVKTPSSRRGLPLEEEGVKRSVRFHPVSVIVGEDLRPCGQKIVCAGDRSAAEAKDKRRRSVAVPEGKEREETRRRVEELLRRYEDEEEEDEDEMSDSSSDLFELENLTVMGGGYRNELPVYETTHPGTYRAISRGLVQ</sequence>
<dbReference type="GO" id="GO:0009734">
    <property type="term" value="P:auxin-activated signaling pathway"/>
    <property type="evidence" value="ECO:0007669"/>
    <property type="project" value="UniProtKB-KW"/>
</dbReference>
<feature type="compositionally biased region" description="Low complexity" evidence="7">
    <location>
        <begin position="128"/>
        <end position="137"/>
    </location>
</feature>